<keyword evidence="3" id="KW-1185">Reference proteome</keyword>
<dbReference type="Proteomes" id="UP001180536">
    <property type="component" value="Unassembled WGS sequence"/>
</dbReference>
<dbReference type="EMBL" id="JAVDXQ010000002">
    <property type="protein sequence ID" value="MDR7295864.1"/>
    <property type="molecule type" value="Genomic_DNA"/>
</dbReference>
<proteinExistence type="predicted"/>
<comment type="caution">
    <text evidence="2">The sequence shown here is derived from an EMBL/GenBank/DDBJ whole genome shotgun (WGS) entry which is preliminary data.</text>
</comment>
<feature type="compositionally biased region" description="Low complexity" evidence="1">
    <location>
        <begin position="173"/>
        <end position="193"/>
    </location>
</feature>
<feature type="region of interest" description="Disordered" evidence="1">
    <location>
        <begin position="139"/>
        <end position="196"/>
    </location>
</feature>
<organism evidence="2 3">
    <name type="scientific">Pelomonas aquatica</name>
    <dbReference type="NCBI Taxonomy" id="431058"/>
    <lineage>
        <taxon>Bacteria</taxon>
        <taxon>Pseudomonadati</taxon>
        <taxon>Pseudomonadota</taxon>
        <taxon>Betaproteobacteria</taxon>
        <taxon>Burkholderiales</taxon>
        <taxon>Sphaerotilaceae</taxon>
        <taxon>Roseateles</taxon>
    </lineage>
</organism>
<accession>A0ABU1Z5H1</accession>
<sequence length="490" mass="53305">MSLPAQRSPLLLLFTAAATQIGRRPYLSMSVLVHAVVLVLLYGFGSYEQDSRQRAAEEMEVASSLRATGAVSTAKRLQDLQTIKQLMEKSADMELEPSPAMATPQTPQEMVEQARELSKAIDALDKEIKADELVQLTGVPKPPPATEPPPVVAPQAPEPNEGRMPAKPMQEVGAKASEAQAAAGKADGSAQASITQDMADSEVAALEAKARATLAKRQQRLEAKANGVPVEGKNAGSGESGEGAAGKPSARPGKERGTDASVHAEIADFIGGDERKDKAMRSRSYAGGSTQIFDRGQGQIPPVDAGSLVRGHGRMLGAGGEYANRVYLNSWYVIGPFAGRHAAGMFDNPAYPPEKAVLLDAVYYGKDKRLLKWRYVTEPRYPFEPPDQVEDSVYYGYTEVFVDEACDLTAWIGADDDVQVYLNDRMVWKGGNVNKATYFDAIFNRDAGYLRDYNRTEGKRVLHFNKGRNKLFFKLSNGPNRAFLSMVLTR</sequence>
<feature type="region of interest" description="Disordered" evidence="1">
    <location>
        <begin position="223"/>
        <end position="261"/>
    </location>
</feature>
<name>A0ABU1Z5H1_9BURK</name>
<evidence type="ECO:0008006" key="4">
    <source>
        <dbReference type="Google" id="ProtNLM"/>
    </source>
</evidence>
<feature type="compositionally biased region" description="Pro residues" evidence="1">
    <location>
        <begin position="140"/>
        <end position="152"/>
    </location>
</feature>
<gene>
    <name evidence="2" type="ORF">J2X16_001203</name>
</gene>
<protein>
    <recommendedName>
        <fullName evidence="4">PA14 domain-containing protein</fullName>
    </recommendedName>
</protein>
<dbReference type="RefSeq" id="WP_310342765.1">
    <property type="nucleotide sequence ID" value="NZ_JAVDXQ010000002.1"/>
</dbReference>
<evidence type="ECO:0000313" key="2">
    <source>
        <dbReference type="EMBL" id="MDR7295864.1"/>
    </source>
</evidence>
<evidence type="ECO:0000313" key="3">
    <source>
        <dbReference type="Proteomes" id="UP001180536"/>
    </source>
</evidence>
<evidence type="ECO:0000256" key="1">
    <source>
        <dbReference type="SAM" id="MobiDB-lite"/>
    </source>
</evidence>
<reference evidence="2 3" key="1">
    <citation type="submission" date="2023-07" db="EMBL/GenBank/DDBJ databases">
        <title>Sorghum-associated microbial communities from plants grown in Nebraska, USA.</title>
        <authorList>
            <person name="Schachtman D."/>
        </authorList>
    </citation>
    <scope>NUCLEOTIDE SEQUENCE [LARGE SCALE GENOMIC DNA]</scope>
    <source>
        <strain evidence="2 3">BE310</strain>
    </source>
</reference>